<dbReference type="InterPro" id="IPR001638">
    <property type="entry name" value="Solute-binding_3/MltF_N"/>
</dbReference>
<evidence type="ECO:0000256" key="2">
    <source>
        <dbReference type="ARBA" id="ARBA00010333"/>
    </source>
</evidence>
<dbReference type="PANTHER" id="PTHR35936:SF19">
    <property type="entry name" value="AMINO-ACID-BINDING PROTEIN YXEM-RELATED"/>
    <property type="match status" value="1"/>
</dbReference>
<dbReference type="PROSITE" id="PS01039">
    <property type="entry name" value="SBP_BACTERIAL_3"/>
    <property type="match status" value="1"/>
</dbReference>
<feature type="domain" description="Solute-binding protein family 3/N-terminal" evidence="6">
    <location>
        <begin position="39"/>
        <end position="256"/>
    </location>
</feature>
<feature type="signal peptide" evidence="5">
    <location>
        <begin position="1"/>
        <end position="27"/>
    </location>
</feature>
<gene>
    <name evidence="7" type="ORF">HYG86_08530</name>
</gene>
<name>A0A7G9W815_ALKCA</name>
<dbReference type="SMART" id="SM00062">
    <property type="entry name" value="PBPb"/>
    <property type="match status" value="1"/>
</dbReference>
<keyword evidence="3 5" id="KW-0732">Signal</keyword>
<dbReference type="EMBL" id="CP058559">
    <property type="protein sequence ID" value="QNO14827.1"/>
    <property type="molecule type" value="Genomic_DNA"/>
</dbReference>
<protein>
    <submittedName>
        <fullName evidence="7">Transporter substrate-binding domain-containing protein</fullName>
    </submittedName>
</protein>
<organism evidence="7 8">
    <name type="scientific">Alkalicella caledoniensis</name>
    <dbReference type="NCBI Taxonomy" id="2731377"/>
    <lineage>
        <taxon>Bacteria</taxon>
        <taxon>Bacillati</taxon>
        <taxon>Bacillota</taxon>
        <taxon>Clostridia</taxon>
        <taxon>Eubacteriales</taxon>
        <taxon>Proteinivoracaceae</taxon>
        <taxon>Alkalicella</taxon>
    </lineage>
</organism>
<evidence type="ECO:0000256" key="3">
    <source>
        <dbReference type="ARBA" id="ARBA00022729"/>
    </source>
</evidence>
<proteinExistence type="inferred from homology"/>
<evidence type="ECO:0000313" key="7">
    <source>
        <dbReference type="EMBL" id="QNO14827.1"/>
    </source>
</evidence>
<dbReference type="Proteomes" id="UP000516160">
    <property type="component" value="Chromosome"/>
</dbReference>
<comment type="subcellular location">
    <subcellularLocation>
        <location evidence="1">Cell envelope</location>
    </subcellularLocation>
</comment>
<dbReference type="AlphaFoldDB" id="A0A7G9W815"/>
<dbReference type="InterPro" id="IPR018313">
    <property type="entry name" value="SBP_3_CS"/>
</dbReference>
<feature type="chain" id="PRO_5028822728" evidence="5">
    <location>
        <begin position="28"/>
        <end position="261"/>
    </location>
</feature>
<dbReference type="PANTHER" id="PTHR35936">
    <property type="entry name" value="MEMBRANE-BOUND LYTIC MUREIN TRANSGLYCOSYLASE F"/>
    <property type="match status" value="1"/>
</dbReference>
<dbReference type="Pfam" id="PF00497">
    <property type="entry name" value="SBP_bac_3"/>
    <property type="match status" value="1"/>
</dbReference>
<comment type="similarity">
    <text evidence="2 4">Belongs to the bacterial solute-binding protein 3 family.</text>
</comment>
<evidence type="ECO:0000313" key="8">
    <source>
        <dbReference type="Proteomes" id="UP000516160"/>
    </source>
</evidence>
<dbReference type="PROSITE" id="PS51257">
    <property type="entry name" value="PROKAR_LIPOPROTEIN"/>
    <property type="match status" value="1"/>
</dbReference>
<reference evidence="7 8" key="1">
    <citation type="submission" date="2020-07" db="EMBL/GenBank/DDBJ databases">
        <title>Alkalicella. sp. LB2 genome.</title>
        <authorList>
            <person name="Postec A."/>
            <person name="Quemeneur M."/>
        </authorList>
    </citation>
    <scope>NUCLEOTIDE SEQUENCE [LARGE SCALE GENOMIC DNA]</scope>
    <source>
        <strain evidence="7 8">LB2</strain>
    </source>
</reference>
<keyword evidence="8" id="KW-1185">Reference proteome</keyword>
<evidence type="ECO:0000259" key="6">
    <source>
        <dbReference type="SMART" id="SM00062"/>
    </source>
</evidence>
<evidence type="ECO:0000256" key="1">
    <source>
        <dbReference type="ARBA" id="ARBA00004196"/>
    </source>
</evidence>
<accession>A0A7G9W815</accession>
<dbReference type="GO" id="GO:0030313">
    <property type="term" value="C:cell envelope"/>
    <property type="evidence" value="ECO:0007669"/>
    <property type="project" value="UniProtKB-SubCell"/>
</dbReference>
<evidence type="ECO:0000256" key="4">
    <source>
        <dbReference type="RuleBase" id="RU003744"/>
    </source>
</evidence>
<dbReference type="Gene3D" id="3.40.190.10">
    <property type="entry name" value="Periplasmic binding protein-like II"/>
    <property type="match status" value="2"/>
</dbReference>
<sequence>MSLFKKFFVLSIVLVLSIGLFGCSSDAENTYEEVIERGSISFAMSGGYPPFNYYDDNNQLVGFDVEIAAEIAKRLGVESKPVTTAWDGILVGLQTGDYDGILGSMAITEERQQRADFSDPYYYSGAQLVVKAGSGISSFEDMEGLEIGVVTGTTFADVVEELGATPVFYDGDDMTLRELDNGNIDGVITDFLVGLMAIEEFNYDFEFVGEWLYTERLAVAFRQGDDELREAVNTALAAMIADGTYEEISYRYFGEDISQPR</sequence>
<dbReference type="CDD" id="cd13713">
    <property type="entry name" value="PBP2_Cystine_like_1"/>
    <property type="match status" value="1"/>
</dbReference>
<dbReference type="RefSeq" id="WP_213168847.1">
    <property type="nucleotide sequence ID" value="NZ_CP058559.1"/>
</dbReference>
<evidence type="ECO:0000256" key="5">
    <source>
        <dbReference type="SAM" id="SignalP"/>
    </source>
</evidence>
<dbReference type="KEGG" id="acae:HYG86_08530"/>
<dbReference type="SUPFAM" id="SSF53850">
    <property type="entry name" value="Periplasmic binding protein-like II"/>
    <property type="match status" value="1"/>
</dbReference>